<name>A0A0H2MBD1_9PROT</name>
<evidence type="ECO:0000313" key="4">
    <source>
        <dbReference type="EMBL" id="KLN59491.1"/>
    </source>
</evidence>
<organism evidence="4 5">
    <name type="scientific">Kiloniella spongiae</name>
    <dbReference type="NCBI Taxonomy" id="1489064"/>
    <lineage>
        <taxon>Bacteria</taxon>
        <taxon>Pseudomonadati</taxon>
        <taxon>Pseudomonadota</taxon>
        <taxon>Alphaproteobacteria</taxon>
        <taxon>Rhodospirillales</taxon>
        <taxon>Kiloniellaceae</taxon>
        <taxon>Kiloniella</taxon>
    </lineage>
</organism>
<proteinExistence type="inferred from homology"/>
<dbReference type="PATRIC" id="fig|1489064.4.peg.510"/>
<dbReference type="STRING" id="1489064.WH96_17575"/>
<accession>A0A0H2MBD1</accession>
<comment type="similarity">
    <text evidence="1">Belongs to the ComF/GntX family.</text>
</comment>
<feature type="domain" description="Phosphoribosyltransferase" evidence="2">
    <location>
        <begin position="195"/>
        <end position="240"/>
    </location>
</feature>
<gene>
    <name evidence="4" type="ORF">WH96_17575</name>
</gene>
<dbReference type="Pfam" id="PF18912">
    <property type="entry name" value="DZR_2"/>
    <property type="match status" value="1"/>
</dbReference>
<protein>
    <recommendedName>
        <fullName evidence="6">Amidophosphoribosyltransferase</fullName>
    </recommendedName>
</protein>
<dbReference type="InterPro" id="IPR029057">
    <property type="entry name" value="PRTase-like"/>
</dbReference>
<dbReference type="InterPro" id="IPR051910">
    <property type="entry name" value="ComF/GntX_DNA_util-trans"/>
</dbReference>
<dbReference type="CDD" id="cd06223">
    <property type="entry name" value="PRTases_typeI"/>
    <property type="match status" value="1"/>
</dbReference>
<dbReference type="PANTHER" id="PTHR47505:SF1">
    <property type="entry name" value="DNA UTILIZATION PROTEIN YHGH"/>
    <property type="match status" value="1"/>
</dbReference>
<dbReference type="Gene3D" id="3.40.50.2020">
    <property type="match status" value="1"/>
</dbReference>
<evidence type="ECO:0000256" key="1">
    <source>
        <dbReference type="ARBA" id="ARBA00008007"/>
    </source>
</evidence>
<dbReference type="SUPFAM" id="SSF53271">
    <property type="entry name" value="PRTase-like"/>
    <property type="match status" value="1"/>
</dbReference>
<dbReference type="PANTHER" id="PTHR47505">
    <property type="entry name" value="DNA UTILIZATION PROTEIN YHGH"/>
    <property type="match status" value="1"/>
</dbReference>
<dbReference type="EMBL" id="LAQL01000015">
    <property type="protein sequence ID" value="KLN59491.1"/>
    <property type="molecule type" value="Genomic_DNA"/>
</dbReference>
<evidence type="ECO:0008006" key="6">
    <source>
        <dbReference type="Google" id="ProtNLM"/>
    </source>
</evidence>
<comment type="caution">
    <text evidence="4">The sequence shown here is derived from an EMBL/GenBank/DDBJ whole genome shotgun (WGS) entry which is preliminary data.</text>
</comment>
<dbReference type="AlphaFoldDB" id="A0A0H2MBD1"/>
<evidence type="ECO:0000313" key="5">
    <source>
        <dbReference type="Proteomes" id="UP000035444"/>
    </source>
</evidence>
<evidence type="ECO:0000259" key="2">
    <source>
        <dbReference type="Pfam" id="PF00156"/>
    </source>
</evidence>
<evidence type="ECO:0000259" key="3">
    <source>
        <dbReference type="Pfam" id="PF18912"/>
    </source>
</evidence>
<reference evidence="4 5" key="1">
    <citation type="submission" date="2015-03" db="EMBL/GenBank/DDBJ databases">
        <title>Genome Sequence of Kiloniella spongiae MEBiC09566, isolated from a marine sponge.</title>
        <authorList>
            <person name="Shao Z."/>
            <person name="Wang L."/>
            <person name="Li X."/>
        </authorList>
    </citation>
    <scope>NUCLEOTIDE SEQUENCE [LARGE SCALE GENOMIC DNA]</scope>
    <source>
        <strain evidence="4 5">MEBiC09566</strain>
    </source>
</reference>
<dbReference type="InterPro" id="IPR044005">
    <property type="entry name" value="DZR_2"/>
</dbReference>
<feature type="domain" description="Double zinc ribbon" evidence="3">
    <location>
        <begin position="13"/>
        <end position="71"/>
    </location>
</feature>
<keyword evidence="5" id="KW-1185">Reference proteome</keyword>
<dbReference type="Proteomes" id="UP000035444">
    <property type="component" value="Unassembled WGS sequence"/>
</dbReference>
<dbReference type="Pfam" id="PF00156">
    <property type="entry name" value="Pribosyltran"/>
    <property type="match status" value="1"/>
</dbReference>
<sequence>MKEVVPNLLTKGINYLFPPVCGNCGDAIWDNTGICSDCWKDLTFISGTCCHSCGYPFELSHGGEMLCGECLHSPKSFDKCRAALIYNVHSKDMIIGFKHADKTHLTALFTRWLSSCGHETLGNADIIAPVPLHRRRLLRRRYNQSALLAHGLARLHRKRHVPSLLLRTKNTSSQGQFSMTGRWRNVRNAFVLNKKFEKDVDGKNVILIDDVYTTGATLDACARVLKKSGVASVSAIVLARVTKE</sequence>
<dbReference type="InterPro" id="IPR000836">
    <property type="entry name" value="PRTase_dom"/>
</dbReference>